<sequence length="215" mass="24114">MSINNRIKKTFKGASLVEFMIVALLGGLVLSAISALYLSAQKGALLRAQELMLLGNTASVMQAFKNDLQRGGFNGELGHSITLSGANHSIYTLVDEQRVLVAYAYYDEMSGNEPIYRNVVYERRDEKPKSLFICQKNMTRVWDIEEVTQLSGSRSCFQGFDSKQIELDEFNVSTQLLRGEQANSLLVNITLSTNLTGSEDKHTSQSFTIKQRNWQ</sequence>
<dbReference type="Proteomes" id="UP000321922">
    <property type="component" value="Unassembled WGS sequence"/>
</dbReference>
<proteinExistence type="predicted"/>
<dbReference type="RefSeq" id="WP_039979732.1">
    <property type="nucleotide sequence ID" value="NZ_BAOJ01000020.1"/>
</dbReference>
<feature type="transmembrane region" description="Helical" evidence="1">
    <location>
        <begin position="16"/>
        <end position="38"/>
    </location>
</feature>
<accession>A0A511QEA7</accession>
<organism evidence="2 3">
    <name type="scientific">Vibrio sagamiensis NBRC 104589</name>
    <dbReference type="NCBI Taxonomy" id="1219064"/>
    <lineage>
        <taxon>Bacteria</taxon>
        <taxon>Pseudomonadati</taxon>
        <taxon>Pseudomonadota</taxon>
        <taxon>Gammaproteobacteria</taxon>
        <taxon>Vibrionales</taxon>
        <taxon>Vibrionaceae</taxon>
        <taxon>Vibrio</taxon>
    </lineage>
</organism>
<protein>
    <recommendedName>
        <fullName evidence="4">Pilus assembly protein PilW</fullName>
    </recommendedName>
</protein>
<name>A0A511QEA7_9VIBR</name>
<evidence type="ECO:0000313" key="3">
    <source>
        <dbReference type="Proteomes" id="UP000321922"/>
    </source>
</evidence>
<keyword evidence="3" id="KW-1185">Reference proteome</keyword>
<dbReference type="EMBL" id="BJXJ01000014">
    <property type="protein sequence ID" value="GEM75641.1"/>
    <property type="molecule type" value="Genomic_DNA"/>
</dbReference>
<comment type="caution">
    <text evidence="2">The sequence shown here is derived from an EMBL/GenBank/DDBJ whole genome shotgun (WGS) entry which is preliminary data.</text>
</comment>
<dbReference type="OrthoDB" id="5865913at2"/>
<gene>
    <name evidence="2" type="ORF">VSA01S_17530</name>
</gene>
<dbReference type="AlphaFoldDB" id="A0A511QEA7"/>
<keyword evidence="1" id="KW-1133">Transmembrane helix</keyword>
<keyword evidence="1" id="KW-0472">Membrane</keyword>
<keyword evidence="1" id="KW-0812">Transmembrane</keyword>
<reference evidence="2 3" key="1">
    <citation type="submission" date="2019-07" db="EMBL/GenBank/DDBJ databases">
        <title>Whole genome shotgun sequence of Vibrio sagamiensis NBRC 104589.</title>
        <authorList>
            <person name="Hosoyama A."/>
            <person name="Uohara A."/>
            <person name="Ohji S."/>
            <person name="Ichikawa N."/>
        </authorList>
    </citation>
    <scope>NUCLEOTIDE SEQUENCE [LARGE SCALE GENOMIC DNA]</scope>
    <source>
        <strain evidence="2 3">NBRC 104589</strain>
    </source>
</reference>
<evidence type="ECO:0000313" key="2">
    <source>
        <dbReference type="EMBL" id="GEM75641.1"/>
    </source>
</evidence>
<evidence type="ECO:0008006" key="4">
    <source>
        <dbReference type="Google" id="ProtNLM"/>
    </source>
</evidence>
<evidence type="ECO:0000256" key="1">
    <source>
        <dbReference type="SAM" id="Phobius"/>
    </source>
</evidence>